<dbReference type="GO" id="GO:0009381">
    <property type="term" value="F:excinuclease ABC activity"/>
    <property type="evidence" value="ECO:0007669"/>
    <property type="project" value="UniProtKB-UniRule"/>
</dbReference>
<evidence type="ECO:0000256" key="10">
    <source>
        <dbReference type="ARBA" id="ARBA00062841"/>
    </source>
</evidence>
<dbReference type="GO" id="GO:0006289">
    <property type="term" value="P:nucleotide-excision repair"/>
    <property type="evidence" value="ECO:0007669"/>
    <property type="project" value="UniProtKB-UniRule"/>
</dbReference>
<accession>A0A918VQJ7</accession>
<feature type="domain" description="UVR" evidence="14">
    <location>
        <begin position="207"/>
        <end position="242"/>
    </location>
</feature>
<dbReference type="GO" id="GO:0003677">
    <property type="term" value="F:DNA binding"/>
    <property type="evidence" value="ECO:0007669"/>
    <property type="project" value="UniProtKB-UniRule"/>
</dbReference>
<dbReference type="Pfam" id="PF02151">
    <property type="entry name" value="UVR"/>
    <property type="match status" value="1"/>
</dbReference>
<dbReference type="InterPro" id="IPR001943">
    <property type="entry name" value="UVR_dom"/>
</dbReference>
<evidence type="ECO:0000313" key="17">
    <source>
        <dbReference type="EMBL" id="GHA15091.1"/>
    </source>
</evidence>
<evidence type="ECO:0000313" key="18">
    <source>
        <dbReference type="Proteomes" id="UP000614811"/>
    </source>
</evidence>
<name>A0A918VQJ7_9GAMM</name>
<dbReference type="Pfam" id="PF22920">
    <property type="entry name" value="UvrC_RNaseH"/>
    <property type="match status" value="1"/>
</dbReference>
<keyword evidence="6 13" id="KW-0234">DNA repair</keyword>
<dbReference type="InterPro" id="IPR047296">
    <property type="entry name" value="GIY-YIG_UvrC_Cho"/>
</dbReference>
<dbReference type="InterPro" id="IPR001162">
    <property type="entry name" value="UvrC_RNase_H_dom"/>
</dbReference>
<proteinExistence type="inferred from homology"/>
<dbReference type="SUPFAM" id="SSF46600">
    <property type="entry name" value="C-terminal UvrC-binding domain of UvrB"/>
    <property type="match status" value="1"/>
</dbReference>
<dbReference type="Proteomes" id="UP000614811">
    <property type="component" value="Unassembled WGS sequence"/>
</dbReference>
<evidence type="ECO:0000259" key="14">
    <source>
        <dbReference type="PROSITE" id="PS50151"/>
    </source>
</evidence>
<dbReference type="Gene3D" id="1.10.150.20">
    <property type="entry name" value="5' to 3' exonuclease, C-terminal subdomain"/>
    <property type="match status" value="1"/>
</dbReference>
<gene>
    <name evidence="13 17" type="primary">uvrC</name>
    <name evidence="17" type="ORF">GCM10008090_25810</name>
</gene>
<dbReference type="InterPro" id="IPR050066">
    <property type="entry name" value="UvrABC_protein_C"/>
</dbReference>
<keyword evidence="5 13" id="KW-0267">Excision nuclease</keyword>
<protein>
    <recommendedName>
        <fullName evidence="11 13">UvrABC system protein C</fullName>
        <shortName evidence="13">Protein UvrC</shortName>
    </recommendedName>
    <alternativeName>
        <fullName evidence="12 13">Excinuclease ABC subunit C</fullName>
    </alternativeName>
</protein>
<dbReference type="InterPro" id="IPR038476">
    <property type="entry name" value="UvrC_RNase_H_dom_sf"/>
</dbReference>
<evidence type="ECO:0000259" key="15">
    <source>
        <dbReference type="PROSITE" id="PS50164"/>
    </source>
</evidence>
<keyword evidence="4 13" id="KW-0228">DNA excision</keyword>
<dbReference type="Pfam" id="PF01541">
    <property type="entry name" value="GIY-YIG"/>
    <property type="match status" value="1"/>
</dbReference>
<dbReference type="EMBL" id="BMXA01000005">
    <property type="protein sequence ID" value="GHA15091.1"/>
    <property type="molecule type" value="Genomic_DNA"/>
</dbReference>
<evidence type="ECO:0000256" key="6">
    <source>
        <dbReference type="ARBA" id="ARBA00023204"/>
    </source>
</evidence>
<evidence type="ECO:0000256" key="9">
    <source>
        <dbReference type="ARBA" id="ARBA00061531"/>
    </source>
</evidence>
<dbReference type="FunFam" id="3.30.420.340:FF:000001">
    <property type="entry name" value="UvrABC system protein C"/>
    <property type="match status" value="1"/>
</dbReference>
<dbReference type="SMART" id="SM00465">
    <property type="entry name" value="GIYc"/>
    <property type="match status" value="1"/>
</dbReference>
<evidence type="ECO:0000256" key="11">
    <source>
        <dbReference type="ARBA" id="ARBA00067419"/>
    </source>
</evidence>
<dbReference type="SUPFAM" id="SSF47781">
    <property type="entry name" value="RuvA domain 2-like"/>
    <property type="match status" value="1"/>
</dbReference>
<dbReference type="PROSITE" id="PS50165">
    <property type="entry name" value="UVRC"/>
    <property type="match status" value="1"/>
</dbReference>
<evidence type="ECO:0000256" key="4">
    <source>
        <dbReference type="ARBA" id="ARBA00022769"/>
    </source>
</evidence>
<keyword evidence="7 13" id="KW-0742">SOS response</keyword>
<dbReference type="GO" id="GO:0005737">
    <property type="term" value="C:cytoplasm"/>
    <property type="evidence" value="ECO:0007669"/>
    <property type="project" value="UniProtKB-SubCell"/>
</dbReference>
<reference evidence="17" key="1">
    <citation type="journal article" date="2014" name="Int. J. Syst. Evol. Microbiol.">
        <title>Complete genome sequence of Corynebacterium casei LMG S-19264T (=DSM 44701T), isolated from a smear-ripened cheese.</title>
        <authorList>
            <consortium name="US DOE Joint Genome Institute (JGI-PGF)"/>
            <person name="Walter F."/>
            <person name="Albersmeier A."/>
            <person name="Kalinowski J."/>
            <person name="Ruckert C."/>
        </authorList>
    </citation>
    <scope>NUCLEOTIDE SEQUENCE</scope>
    <source>
        <strain evidence="17">KCTC 12711</strain>
    </source>
</reference>
<dbReference type="PANTHER" id="PTHR30562:SF1">
    <property type="entry name" value="UVRABC SYSTEM PROTEIN C"/>
    <property type="match status" value="1"/>
</dbReference>
<dbReference type="NCBIfam" id="TIGR00194">
    <property type="entry name" value="uvrC"/>
    <property type="match status" value="1"/>
</dbReference>
<dbReference type="InterPro" id="IPR036876">
    <property type="entry name" value="UVR_dom_sf"/>
</dbReference>
<dbReference type="InterPro" id="IPR035901">
    <property type="entry name" value="GIY-YIG_endonuc_sf"/>
</dbReference>
<dbReference type="SUPFAM" id="SSF82771">
    <property type="entry name" value="GIY-YIG endonuclease"/>
    <property type="match status" value="1"/>
</dbReference>
<evidence type="ECO:0000256" key="8">
    <source>
        <dbReference type="ARBA" id="ARBA00059452"/>
    </source>
</evidence>
<evidence type="ECO:0000256" key="2">
    <source>
        <dbReference type="ARBA" id="ARBA00022490"/>
    </source>
</evidence>
<dbReference type="Gene3D" id="3.30.420.340">
    <property type="entry name" value="UvrC, RNAse H endonuclease domain"/>
    <property type="match status" value="1"/>
</dbReference>
<dbReference type="FunFam" id="1.10.150.20:FF:000005">
    <property type="entry name" value="UvrABC system protein C"/>
    <property type="match status" value="1"/>
</dbReference>
<dbReference type="AlphaFoldDB" id="A0A918VQJ7"/>
<dbReference type="PROSITE" id="PS50164">
    <property type="entry name" value="GIY_YIG"/>
    <property type="match status" value="1"/>
</dbReference>
<dbReference type="PROSITE" id="PS50151">
    <property type="entry name" value="UVR"/>
    <property type="match status" value="1"/>
</dbReference>
<comment type="subcellular location">
    <subcellularLocation>
        <location evidence="1 13">Cytoplasm</location>
    </subcellularLocation>
</comment>
<keyword evidence="18" id="KW-1185">Reference proteome</keyword>
<dbReference type="Gene3D" id="3.40.1440.10">
    <property type="entry name" value="GIY-YIG endonuclease"/>
    <property type="match status" value="1"/>
</dbReference>
<dbReference type="PANTHER" id="PTHR30562">
    <property type="entry name" value="UVRC/OXIDOREDUCTASE"/>
    <property type="match status" value="1"/>
</dbReference>
<keyword evidence="2 13" id="KW-0963">Cytoplasm</keyword>
<dbReference type="GO" id="GO:0009432">
    <property type="term" value="P:SOS response"/>
    <property type="evidence" value="ECO:0007669"/>
    <property type="project" value="UniProtKB-UniRule"/>
</dbReference>
<comment type="subunit">
    <text evidence="10 13">Interacts with UvrB in an incision complex.</text>
</comment>
<dbReference type="SMART" id="SM00278">
    <property type="entry name" value="HhH1"/>
    <property type="match status" value="2"/>
</dbReference>
<dbReference type="CDD" id="cd10434">
    <property type="entry name" value="GIY-YIG_UvrC_Cho"/>
    <property type="match status" value="1"/>
</dbReference>
<sequence>MVDSLLAFDHKTFLQHVGQSPGIYQMFDAEGALLYVGKAKNLKKRLSSYFRATGLPIKTAAMMQKVDDIQVVVTHTENEALILESNLIKKHKPRYNILLRDSKSYPFIHIDDSHEYPRLSFYRGDRSEPGRYFGPYPGVTAIRETLALLQKVLPVRQCDDVFFSNRSRPCLQYQIKRCSGPCVGLISQEAYGKDVDLAGLFLQGKDESLNTLLQRNMEQASKQLKFEEAAGWRDRINALRRVQSHQAITSGHSDIDIITVASLHGKVCVEVTFIRGGRHSGSNGHFPKVPLDFTEAEILSAFISQYYHRRPAPKEIIVGVALDDTDSLAGWLTEQSDRKVAIVHSVRGHRRDWLQMAQLNVSERLKRHLSEKESVAGRLQAFAKVFDTDEPIKRIECFDISHTQGEQTVASCVVFTEKGITKSDYRRYNIKGITPGDDYAAMRQAIQRRYQRVLKEEGKLPDVLLIDGGKGQLSSAAEIMRELQINNVRLVGVAKGEGRKPGLETLFVEGQSMGIKLPANSLAMHLVQQIRDEAHRFAITGHRARRGKAQTQSVLQEVAGVGAKRRQALLKHFGGLQGIQQAGVKDLMKVPGINADLANKIYQHLKK</sequence>
<evidence type="ECO:0000259" key="16">
    <source>
        <dbReference type="PROSITE" id="PS50165"/>
    </source>
</evidence>
<dbReference type="NCBIfam" id="NF001824">
    <property type="entry name" value="PRK00558.1-5"/>
    <property type="match status" value="1"/>
</dbReference>
<reference evidence="17" key="2">
    <citation type="submission" date="2020-09" db="EMBL/GenBank/DDBJ databases">
        <authorList>
            <person name="Sun Q."/>
            <person name="Kim S."/>
        </authorList>
    </citation>
    <scope>NUCLEOTIDE SEQUENCE</scope>
    <source>
        <strain evidence="17">KCTC 12711</strain>
    </source>
</reference>
<dbReference type="InterPro" id="IPR003583">
    <property type="entry name" value="Hlx-hairpin-Hlx_DNA-bd_motif"/>
</dbReference>
<evidence type="ECO:0000256" key="13">
    <source>
        <dbReference type="HAMAP-Rule" id="MF_00203"/>
    </source>
</evidence>
<evidence type="ECO:0000256" key="5">
    <source>
        <dbReference type="ARBA" id="ARBA00022881"/>
    </source>
</evidence>
<dbReference type="InterPro" id="IPR004791">
    <property type="entry name" value="UvrC"/>
</dbReference>
<comment type="caution">
    <text evidence="17">The sequence shown here is derived from an EMBL/GenBank/DDBJ whole genome shotgun (WGS) entry which is preliminary data.</text>
</comment>
<feature type="domain" description="GIY-YIG" evidence="15">
    <location>
        <begin position="19"/>
        <end position="97"/>
    </location>
</feature>
<comment type="similarity">
    <text evidence="9 13">Belongs to the UvrC family.</text>
</comment>
<dbReference type="FunFam" id="3.40.1440.10:FF:000001">
    <property type="entry name" value="UvrABC system protein C"/>
    <property type="match status" value="1"/>
</dbReference>
<feature type="domain" description="UvrC family homology region profile" evidence="16">
    <location>
        <begin position="257"/>
        <end position="480"/>
    </location>
</feature>
<dbReference type="HAMAP" id="MF_00203">
    <property type="entry name" value="UvrC"/>
    <property type="match status" value="1"/>
</dbReference>
<dbReference type="Pfam" id="PF08459">
    <property type="entry name" value="UvrC_RNaseH_dom"/>
    <property type="match status" value="1"/>
</dbReference>
<evidence type="ECO:0000256" key="1">
    <source>
        <dbReference type="ARBA" id="ARBA00004496"/>
    </source>
</evidence>
<evidence type="ECO:0000256" key="12">
    <source>
        <dbReference type="ARBA" id="ARBA00077138"/>
    </source>
</evidence>
<dbReference type="InterPro" id="IPR010994">
    <property type="entry name" value="RuvA_2-like"/>
</dbReference>
<evidence type="ECO:0000256" key="7">
    <source>
        <dbReference type="ARBA" id="ARBA00023236"/>
    </source>
</evidence>
<organism evidence="17 18">
    <name type="scientific">Arenicella chitinivorans</name>
    <dbReference type="NCBI Taxonomy" id="1329800"/>
    <lineage>
        <taxon>Bacteria</taxon>
        <taxon>Pseudomonadati</taxon>
        <taxon>Pseudomonadota</taxon>
        <taxon>Gammaproteobacteria</taxon>
        <taxon>Arenicellales</taxon>
        <taxon>Arenicellaceae</taxon>
        <taxon>Arenicella</taxon>
    </lineage>
</organism>
<keyword evidence="3 13" id="KW-0227">DNA damage</keyword>
<comment type="function">
    <text evidence="8 13">The UvrABC repair system catalyzes the recognition and processing of DNA lesions. UvrC both incises the 5' and 3' sides of the lesion. The N-terminal half is responsible for the 3' incision and the C-terminal half is responsible for the 5' incision.</text>
</comment>
<dbReference type="GO" id="GO:0009380">
    <property type="term" value="C:excinuclease repair complex"/>
    <property type="evidence" value="ECO:0007669"/>
    <property type="project" value="InterPro"/>
</dbReference>
<dbReference type="InterPro" id="IPR000305">
    <property type="entry name" value="GIY-YIG_endonuc"/>
</dbReference>
<evidence type="ECO:0000256" key="3">
    <source>
        <dbReference type="ARBA" id="ARBA00022763"/>
    </source>
</evidence>
<dbReference type="Gene3D" id="4.10.860.10">
    <property type="entry name" value="UVR domain"/>
    <property type="match status" value="1"/>
</dbReference>
<dbReference type="Pfam" id="PF14520">
    <property type="entry name" value="HHH_5"/>
    <property type="match status" value="1"/>
</dbReference>